<reference evidence="4 5" key="1">
    <citation type="journal article" date="2012" name="PLoS Pathog.">
        <title>Diverse lifestyles and strategies of plant pathogenesis encoded in the genomes of eighteen Dothideomycetes fungi.</title>
        <authorList>
            <person name="Ohm R.A."/>
            <person name="Feau N."/>
            <person name="Henrissat B."/>
            <person name="Schoch C.L."/>
            <person name="Horwitz B.A."/>
            <person name="Barry K.W."/>
            <person name="Condon B.J."/>
            <person name="Copeland A.C."/>
            <person name="Dhillon B."/>
            <person name="Glaser F."/>
            <person name="Hesse C.N."/>
            <person name="Kosti I."/>
            <person name="LaButti K."/>
            <person name="Lindquist E.A."/>
            <person name="Lucas S."/>
            <person name="Salamov A.A."/>
            <person name="Bradshaw R.E."/>
            <person name="Ciuffetti L."/>
            <person name="Hamelin R.C."/>
            <person name="Kema G.H.J."/>
            <person name="Lawrence C."/>
            <person name="Scott J.A."/>
            <person name="Spatafora J.W."/>
            <person name="Turgeon B.G."/>
            <person name="de Wit P.J.G.M."/>
            <person name="Zhong S."/>
            <person name="Goodwin S.B."/>
            <person name="Grigoriev I.V."/>
        </authorList>
    </citation>
    <scope>NUCLEOTIDE SEQUENCE [LARGE SCALE GENOMIC DNA]</scope>
    <source>
        <strain evidence="4 5">SO2202</strain>
    </source>
</reference>
<dbReference type="InterPro" id="IPR013785">
    <property type="entry name" value="Aldolase_TIM"/>
</dbReference>
<dbReference type="Proteomes" id="UP000016931">
    <property type="component" value="Unassembled WGS sequence"/>
</dbReference>
<evidence type="ECO:0000256" key="3">
    <source>
        <dbReference type="ARBA" id="ARBA00023002"/>
    </source>
</evidence>
<dbReference type="GeneID" id="27907049"/>
<dbReference type="GO" id="GO:0018580">
    <property type="term" value="F:nitronate monooxygenase activity"/>
    <property type="evidence" value="ECO:0007669"/>
    <property type="project" value="InterPro"/>
</dbReference>
<gene>
    <name evidence="4" type="ORF">SEPMUDRAFT_70665</name>
</gene>
<dbReference type="Gene3D" id="3.20.20.70">
    <property type="entry name" value="Aldolase class I"/>
    <property type="match status" value="1"/>
</dbReference>
<dbReference type="EMBL" id="KB456268">
    <property type="protein sequence ID" value="EMF09794.1"/>
    <property type="molecule type" value="Genomic_DNA"/>
</dbReference>
<dbReference type="Pfam" id="PF03060">
    <property type="entry name" value="NMO"/>
    <property type="match status" value="1"/>
</dbReference>
<dbReference type="PANTHER" id="PTHR32332:SF34">
    <property type="entry name" value="2-NITROPROPANE DIOXYGENASE FAMILY, PUTATIVE-RELATED"/>
    <property type="match status" value="1"/>
</dbReference>
<proteinExistence type="predicted"/>
<evidence type="ECO:0000313" key="4">
    <source>
        <dbReference type="EMBL" id="EMF09794.1"/>
    </source>
</evidence>
<dbReference type="CDD" id="cd04730">
    <property type="entry name" value="NPD_like"/>
    <property type="match status" value="1"/>
</dbReference>
<dbReference type="OMA" id="YKPAVVW"/>
<dbReference type="InterPro" id="IPR004136">
    <property type="entry name" value="NMO"/>
</dbReference>
<protein>
    <submittedName>
        <fullName evidence="4">Inosine monophosphate dehydrogenase</fullName>
    </submittedName>
</protein>
<sequence>MSSLQNSLPWTKSPLVINAPMGGFATAELAIAVSRSGGLGQIGSDGSMKNLEVELSKVEKALDRTEKGLLPIGVGLLSFVTERESALQIVEKYKPAVVWLFAAHKLSDYAEWAKEVRKVTSHSQIWVQIGSVAGALEIAKDTRPDVICVQGIDAGGHGWEKGAGIISLLPEVSDALAGTDIALVAAGGIAEGRSAAAAFTLGAQGVVLGTRFIAASETKINPHYRAAILAAQDGGQTTVRAKVFDELRGENIWPNAYDGRSIRTESFQDHSEGVPIDEIRRRYADAAKTDSAGYAPGIGQGRAATWAGTGVGLVHSEQPAEAIVEEIRTGIVAALEAVKARL</sequence>
<dbReference type="SUPFAM" id="SSF51412">
    <property type="entry name" value="Inosine monophosphate dehydrogenase (IMPDH)"/>
    <property type="match status" value="1"/>
</dbReference>
<keyword evidence="2" id="KW-0288">FMN</keyword>
<dbReference type="STRING" id="692275.M3CYR1"/>
<keyword evidence="5" id="KW-1185">Reference proteome</keyword>
<evidence type="ECO:0000313" key="5">
    <source>
        <dbReference type="Proteomes" id="UP000016931"/>
    </source>
</evidence>
<dbReference type="OrthoDB" id="2349068at2759"/>
<name>M3CYR1_SPHMS</name>
<dbReference type="eggNOG" id="ENOG502RHJM">
    <property type="taxonomic scope" value="Eukaryota"/>
</dbReference>
<keyword evidence="1" id="KW-0285">Flavoprotein</keyword>
<organism evidence="4 5">
    <name type="scientific">Sphaerulina musiva (strain SO2202)</name>
    <name type="common">Poplar stem canker fungus</name>
    <name type="synonym">Septoria musiva</name>
    <dbReference type="NCBI Taxonomy" id="692275"/>
    <lineage>
        <taxon>Eukaryota</taxon>
        <taxon>Fungi</taxon>
        <taxon>Dikarya</taxon>
        <taxon>Ascomycota</taxon>
        <taxon>Pezizomycotina</taxon>
        <taxon>Dothideomycetes</taxon>
        <taxon>Dothideomycetidae</taxon>
        <taxon>Mycosphaerellales</taxon>
        <taxon>Mycosphaerellaceae</taxon>
        <taxon>Sphaerulina</taxon>
    </lineage>
</organism>
<dbReference type="AlphaFoldDB" id="M3CYR1"/>
<dbReference type="RefSeq" id="XP_016757915.1">
    <property type="nucleotide sequence ID" value="XM_016909912.1"/>
</dbReference>
<evidence type="ECO:0000256" key="1">
    <source>
        <dbReference type="ARBA" id="ARBA00022630"/>
    </source>
</evidence>
<dbReference type="HOGENOM" id="CLU_038732_9_0_1"/>
<keyword evidence="3" id="KW-0560">Oxidoreductase</keyword>
<dbReference type="PANTHER" id="PTHR32332">
    <property type="entry name" value="2-NITROPROPANE DIOXYGENASE"/>
    <property type="match status" value="1"/>
</dbReference>
<evidence type="ECO:0000256" key="2">
    <source>
        <dbReference type="ARBA" id="ARBA00022643"/>
    </source>
</evidence>
<accession>M3CYR1</accession>